<dbReference type="SUPFAM" id="SSF52317">
    <property type="entry name" value="Class I glutamine amidotransferase-like"/>
    <property type="match status" value="1"/>
</dbReference>
<keyword evidence="5" id="KW-1185">Reference proteome</keyword>
<keyword evidence="1" id="KW-0472">Membrane</keyword>
<dbReference type="RefSeq" id="WP_011641119.1">
    <property type="nucleotide sequence ID" value="NC_008346.1"/>
</dbReference>
<feature type="signal peptide" evidence="2">
    <location>
        <begin position="1"/>
        <end position="27"/>
    </location>
</feature>
<feature type="domain" description="DUF7408" evidence="3">
    <location>
        <begin position="177"/>
        <end position="317"/>
    </location>
</feature>
<keyword evidence="1" id="KW-0812">Transmembrane</keyword>
<dbReference type="OrthoDB" id="137965at2"/>
<proteinExistence type="predicted"/>
<gene>
    <name evidence="4" type="ordered locus">Swol_1724</name>
</gene>
<keyword evidence="2" id="KW-0732">Signal</keyword>
<dbReference type="HOGENOM" id="CLU_018243_0_0_9"/>
<dbReference type="Gene3D" id="3.40.50.880">
    <property type="match status" value="1"/>
</dbReference>
<dbReference type="InterPro" id="IPR029062">
    <property type="entry name" value="Class_I_gatase-like"/>
</dbReference>
<dbReference type="Pfam" id="PF24157">
    <property type="entry name" value="DUF7408"/>
    <property type="match status" value="1"/>
</dbReference>
<dbReference type="InterPro" id="IPR055831">
    <property type="entry name" value="DUF7408"/>
</dbReference>
<dbReference type="Proteomes" id="UP000001968">
    <property type="component" value="Chromosome"/>
</dbReference>
<protein>
    <recommendedName>
        <fullName evidence="3">DUF7408 domain-containing protein</fullName>
    </recommendedName>
</protein>
<dbReference type="eggNOG" id="COG5426">
    <property type="taxonomic scope" value="Bacteria"/>
</dbReference>
<accession>Q0AW82</accession>
<dbReference type="EMBL" id="CP000448">
    <property type="protein sequence ID" value="ABI69022.1"/>
    <property type="molecule type" value="Genomic_DNA"/>
</dbReference>
<evidence type="ECO:0000259" key="3">
    <source>
        <dbReference type="Pfam" id="PF24157"/>
    </source>
</evidence>
<dbReference type="AlphaFoldDB" id="Q0AW82"/>
<keyword evidence="1" id="KW-1133">Transmembrane helix</keyword>
<organism evidence="4 5">
    <name type="scientific">Syntrophomonas wolfei subsp. wolfei (strain DSM 2245B / Goettingen)</name>
    <dbReference type="NCBI Taxonomy" id="335541"/>
    <lineage>
        <taxon>Bacteria</taxon>
        <taxon>Bacillati</taxon>
        <taxon>Bacillota</taxon>
        <taxon>Clostridia</taxon>
        <taxon>Eubacteriales</taxon>
        <taxon>Syntrophomonadaceae</taxon>
        <taxon>Syntrophomonas</taxon>
    </lineage>
</organism>
<evidence type="ECO:0000313" key="4">
    <source>
        <dbReference type="EMBL" id="ABI69022.1"/>
    </source>
</evidence>
<evidence type="ECO:0000256" key="1">
    <source>
        <dbReference type="SAM" id="Phobius"/>
    </source>
</evidence>
<feature type="chain" id="PRO_5039619182" description="DUF7408 domain-containing protein" evidence="2">
    <location>
        <begin position="28"/>
        <end position="819"/>
    </location>
</feature>
<sequence>MKKMMQLSFSILLGLFLLLGSLPPATAEAAGQVEMTAEAGFKGFARWGQAFPLQVTLVNPGPEIRGRLVFDTNNNELRIQQQKEIVLPTGSKKRVSMFIPANQTTNYEIKLMAGEKEMAKCKSRVTIMQPQEMLVGVLASGPSTLDHLGGIKFPSAGQRISVTHLEAKDIPEKSLLLDNLDILALNDFSSSSLSKGQLKAIEDWVQRGGMLVLGGGPNWKKTFFDLPGTLWPVGISGTRQISALSGMEKLAGESLEAKKPFIISEGQLRSGQALLSSGETPVVVEDKRGRGSILYLAYDLALQPFANWTGNNAFWSQLILRINPHQMAGANGRYVSIQDMGWVLRNFPASDLPSAGWLALVLLAYIVVLGPGIYLFLKKYDRRDWAWALIPALAVLLFSMTYLGAFKAKGRDVFTNVITLVKLQPDSDRAEASTYAGVFAPTRKEFSFDLQGQQVVDVIGGDMGYMMRRTVSVMGGSANSSQFPLLATVSQDERTRVSFDDASRWSMRCIALNENIEQAGRIEAQLKTSQGKIKGTIKNKSDRTLSNCILLNRYGYQRISKILPGQTVEVEFAPRFTPNRGPAFYRIFERYPVYRPQGYQGEANWERQWSTQILENASRNGQLFDDSIMFIGFSKAAASQVFVPENRGKVNYNSIYLAPLELKLAAQKALSIPPGVINGRFTATDGRNFNQDPWGIGCEGGFLEFELDLPFSREEVKIDEFKLYVGSNDYRRAYLMKLMVYNFHKGRWEDLSYQPGGMLLADWKPYVSEKGSLQVKVGSGDKGPGYVNISGVTLSLEGEYLSPQVVPAAPDGDNMEGGE</sequence>
<evidence type="ECO:0000313" key="5">
    <source>
        <dbReference type="Proteomes" id="UP000001968"/>
    </source>
</evidence>
<reference evidence="5" key="1">
    <citation type="journal article" date="2010" name="Environ. Microbiol.">
        <title>The genome of Syntrophomonas wolfei: new insights into syntrophic metabolism and biohydrogen production.</title>
        <authorList>
            <person name="Sieber J.R."/>
            <person name="Sims D.R."/>
            <person name="Han C."/>
            <person name="Kim E."/>
            <person name="Lykidis A."/>
            <person name="Lapidus A.L."/>
            <person name="McDonnald E."/>
            <person name="Rohlin L."/>
            <person name="Culley D.E."/>
            <person name="Gunsalus R."/>
            <person name="McInerney M.J."/>
        </authorList>
    </citation>
    <scope>NUCLEOTIDE SEQUENCE [LARGE SCALE GENOMIC DNA]</scope>
    <source>
        <strain evidence="5">DSM 2245B / Goettingen</strain>
    </source>
</reference>
<dbReference type="STRING" id="335541.Swol_1724"/>
<evidence type="ECO:0000256" key="2">
    <source>
        <dbReference type="SAM" id="SignalP"/>
    </source>
</evidence>
<dbReference type="KEGG" id="swo:Swol_1724"/>
<feature type="transmembrane region" description="Helical" evidence="1">
    <location>
        <begin position="355"/>
        <end position="377"/>
    </location>
</feature>
<name>Q0AW82_SYNWW</name>
<feature type="transmembrane region" description="Helical" evidence="1">
    <location>
        <begin position="384"/>
        <end position="405"/>
    </location>
</feature>